<evidence type="ECO:0000313" key="1">
    <source>
        <dbReference type="EMBL" id="KAI8533644.1"/>
    </source>
</evidence>
<comment type="caution">
    <text evidence="1">The sequence shown here is derived from an EMBL/GenBank/DDBJ whole genome shotgun (WGS) entry which is preliminary data.</text>
</comment>
<proteinExistence type="predicted"/>
<organism evidence="1 2">
    <name type="scientific">Rhododendron molle</name>
    <name type="common">Chinese azalea</name>
    <name type="synonym">Azalea mollis</name>
    <dbReference type="NCBI Taxonomy" id="49168"/>
    <lineage>
        <taxon>Eukaryota</taxon>
        <taxon>Viridiplantae</taxon>
        <taxon>Streptophyta</taxon>
        <taxon>Embryophyta</taxon>
        <taxon>Tracheophyta</taxon>
        <taxon>Spermatophyta</taxon>
        <taxon>Magnoliopsida</taxon>
        <taxon>eudicotyledons</taxon>
        <taxon>Gunneridae</taxon>
        <taxon>Pentapetalae</taxon>
        <taxon>asterids</taxon>
        <taxon>Ericales</taxon>
        <taxon>Ericaceae</taxon>
        <taxon>Ericoideae</taxon>
        <taxon>Rhodoreae</taxon>
        <taxon>Rhododendron</taxon>
    </lineage>
</organism>
<dbReference type="Proteomes" id="UP001062846">
    <property type="component" value="Chromosome 10"/>
</dbReference>
<protein>
    <submittedName>
        <fullName evidence="1">Uncharacterized protein</fullName>
    </submittedName>
</protein>
<evidence type="ECO:0000313" key="2">
    <source>
        <dbReference type="Proteomes" id="UP001062846"/>
    </source>
</evidence>
<dbReference type="EMBL" id="CM046397">
    <property type="protein sequence ID" value="KAI8533644.1"/>
    <property type="molecule type" value="Genomic_DNA"/>
</dbReference>
<reference evidence="1" key="1">
    <citation type="submission" date="2022-02" db="EMBL/GenBank/DDBJ databases">
        <title>Plant Genome Project.</title>
        <authorList>
            <person name="Zhang R.-G."/>
        </authorList>
    </citation>
    <scope>NUCLEOTIDE SEQUENCE</scope>
    <source>
        <strain evidence="1">AT1</strain>
    </source>
</reference>
<name>A0ACC0LZ52_RHOML</name>
<keyword evidence="2" id="KW-1185">Reference proteome</keyword>
<gene>
    <name evidence="1" type="ORF">RHMOL_Rhmol10G0025500</name>
</gene>
<sequence>MIHSLRRRERPDPLCPTDIRTGACPTLLGRRSRISTAEMSRARFGPKRRRFGPKRARLISAVDLRDRRPRIVGQGFRTGEWDRGSPVEVSRRRERENVVVRHRRPSGFSLHCNRYKAVTNDGGNVSTYVRRCSLQQDQWNVFPHLEIPSFFQSFPSFLKQWSH</sequence>
<accession>A0ACC0LZ52</accession>